<evidence type="ECO:0000259" key="2">
    <source>
        <dbReference type="PROSITE" id="PS50076"/>
    </source>
</evidence>
<evidence type="ECO:0000313" key="3">
    <source>
        <dbReference type="EMBL" id="KAG2204491.1"/>
    </source>
</evidence>
<dbReference type="InterPro" id="IPR001623">
    <property type="entry name" value="DnaJ_domain"/>
</dbReference>
<dbReference type="InterPro" id="IPR036869">
    <property type="entry name" value="J_dom_sf"/>
</dbReference>
<evidence type="ECO:0000313" key="4">
    <source>
        <dbReference type="Proteomes" id="UP000650833"/>
    </source>
</evidence>
<dbReference type="PANTHER" id="PTHR44924:SF1">
    <property type="entry name" value="DNAJ SUBFAMILY A MEMBER 2"/>
    <property type="match status" value="1"/>
</dbReference>
<dbReference type="SMART" id="SM00271">
    <property type="entry name" value="DnaJ"/>
    <property type="match status" value="1"/>
</dbReference>
<feature type="compositionally biased region" description="Basic and acidic residues" evidence="1">
    <location>
        <begin position="209"/>
        <end position="221"/>
    </location>
</feature>
<feature type="compositionally biased region" description="Low complexity" evidence="1">
    <location>
        <begin position="416"/>
        <end position="432"/>
    </location>
</feature>
<dbReference type="PANTHER" id="PTHR44924">
    <property type="entry name" value="DNAJ SUBFAMILY A MEMBER 2"/>
    <property type="match status" value="1"/>
</dbReference>
<dbReference type="InterPro" id="IPR018253">
    <property type="entry name" value="DnaJ_domain_CS"/>
</dbReference>
<keyword evidence="4" id="KW-1185">Reference proteome</keyword>
<dbReference type="OrthoDB" id="552049at2759"/>
<feature type="compositionally biased region" description="Low complexity" evidence="1">
    <location>
        <begin position="58"/>
        <end position="72"/>
    </location>
</feature>
<sequence>MAQVFNSRKPEPYIKSSCKKCITPIEFYPQGQSVGQKVSVKCWACEQVETYTVTEPITSTPQTESKSSSSKPRTSRKRGTDQNPISNEYYEILGVSVTATPEEIKKAYRRRAVILHPDKNPGDPTMEEKFKKLSEAHQVLSDPKLRKKYNEYGEDIGVKPDGGFVDPEDFFKQSFGGDSFVDIIGEISIGKDMREALDTAEEGEEELTPEEKAEREVQKTANEQERNLVRAKRIEFLCQKLTHKLDLYNTQGEQEFKKFIKNEAEELKVESHGVDLLHTIGYIYNAKANHYGSKKSAFGLGGMYYSIREKGYIFSQTVGTLRTAYDLQSTFGELQKAEEKGLSEEERAKLEEAAAAKGLEAIWRGSKLEIEGVLRDVCDEVLSDANCSKSDLANRIHALSLIGTIYQAVTSDETESTTTTTAAANATEQETQ</sequence>
<dbReference type="SUPFAM" id="SSF46565">
    <property type="entry name" value="Chaperone J-domain"/>
    <property type="match status" value="1"/>
</dbReference>
<dbReference type="Proteomes" id="UP000650833">
    <property type="component" value="Unassembled WGS sequence"/>
</dbReference>
<dbReference type="Pfam" id="PF14308">
    <property type="entry name" value="DnaJ-X"/>
    <property type="match status" value="1"/>
</dbReference>
<evidence type="ECO:0000256" key="1">
    <source>
        <dbReference type="SAM" id="MobiDB-lite"/>
    </source>
</evidence>
<comment type="caution">
    <text evidence="3">The sequence shown here is derived from an EMBL/GenBank/DDBJ whole genome shotgun (WGS) entry which is preliminary data.</text>
</comment>
<organism evidence="3 4">
    <name type="scientific">Mucor plumbeus</name>
    <dbReference type="NCBI Taxonomy" id="97098"/>
    <lineage>
        <taxon>Eukaryota</taxon>
        <taxon>Fungi</taxon>
        <taxon>Fungi incertae sedis</taxon>
        <taxon>Mucoromycota</taxon>
        <taxon>Mucoromycotina</taxon>
        <taxon>Mucoromycetes</taxon>
        <taxon>Mucorales</taxon>
        <taxon>Mucorineae</taxon>
        <taxon>Mucoraceae</taxon>
        <taxon>Mucor</taxon>
    </lineage>
</organism>
<dbReference type="InterPro" id="IPR026894">
    <property type="entry name" value="DnaJ_X"/>
</dbReference>
<dbReference type="PRINTS" id="PR00625">
    <property type="entry name" value="JDOMAIN"/>
</dbReference>
<accession>A0A8H7R4X0</accession>
<dbReference type="Gene3D" id="1.10.287.110">
    <property type="entry name" value="DnaJ domain"/>
    <property type="match status" value="1"/>
</dbReference>
<dbReference type="EMBL" id="JAEPRC010000196">
    <property type="protein sequence ID" value="KAG2204491.1"/>
    <property type="molecule type" value="Genomic_DNA"/>
</dbReference>
<gene>
    <name evidence="3" type="ORF">INT46_002138</name>
</gene>
<reference evidence="3" key="1">
    <citation type="submission" date="2020-12" db="EMBL/GenBank/DDBJ databases">
        <title>Metabolic potential, ecology and presence of endohyphal bacteria is reflected in genomic diversity of Mucoromycotina.</title>
        <authorList>
            <person name="Muszewska A."/>
            <person name="Okrasinska A."/>
            <person name="Steczkiewicz K."/>
            <person name="Drgas O."/>
            <person name="Orlowska M."/>
            <person name="Perlinska-Lenart U."/>
            <person name="Aleksandrzak-Piekarczyk T."/>
            <person name="Szatraj K."/>
            <person name="Zielenkiewicz U."/>
            <person name="Pilsyk S."/>
            <person name="Malc E."/>
            <person name="Mieczkowski P."/>
            <person name="Kruszewska J.S."/>
            <person name="Biernat P."/>
            <person name="Pawlowska J."/>
        </authorList>
    </citation>
    <scope>NUCLEOTIDE SEQUENCE</scope>
    <source>
        <strain evidence="3">CBS 226.32</strain>
    </source>
</reference>
<dbReference type="Pfam" id="PF00226">
    <property type="entry name" value="DnaJ"/>
    <property type="match status" value="1"/>
</dbReference>
<proteinExistence type="predicted"/>
<feature type="region of interest" description="Disordered" evidence="1">
    <location>
        <begin position="56"/>
        <end position="85"/>
    </location>
</feature>
<dbReference type="AlphaFoldDB" id="A0A8H7R4X0"/>
<feature type="region of interest" description="Disordered" evidence="1">
    <location>
        <begin position="198"/>
        <end position="221"/>
    </location>
</feature>
<dbReference type="PROSITE" id="PS00636">
    <property type="entry name" value="DNAJ_1"/>
    <property type="match status" value="1"/>
</dbReference>
<dbReference type="CDD" id="cd06257">
    <property type="entry name" value="DnaJ"/>
    <property type="match status" value="1"/>
</dbReference>
<protein>
    <recommendedName>
        <fullName evidence="2">J domain-containing protein</fullName>
    </recommendedName>
</protein>
<name>A0A8H7R4X0_9FUNG</name>
<feature type="domain" description="J" evidence="2">
    <location>
        <begin position="88"/>
        <end position="153"/>
    </location>
</feature>
<feature type="compositionally biased region" description="Acidic residues" evidence="1">
    <location>
        <begin position="198"/>
        <end position="208"/>
    </location>
</feature>
<feature type="region of interest" description="Disordered" evidence="1">
    <location>
        <begin position="413"/>
        <end position="432"/>
    </location>
</feature>
<dbReference type="PROSITE" id="PS50076">
    <property type="entry name" value="DNAJ_2"/>
    <property type="match status" value="1"/>
</dbReference>